<sequence>MESGYVLGIGCMSVKEIPSSALIRSGWWWGPMMLDVCGIATVTSTVPVASVVLPNLYMYLF</sequence>
<accession>F8MF08</accession>
<evidence type="ECO:0000313" key="1">
    <source>
        <dbReference type="EMBL" id="EGO60060.1"/>
    </source>
</evidence>
<dbReference type="VEuPathDB" id="FungiDB:NEUTE1DRAFT_115603"/>
<protein>
    <submittedName>
        <fullName evidence="1">Uncharacterized protein</fullName>
    </submittedName>
</protein>
<dbReference type="AlphaFoldDB" id="F8MF08"/>
<organism evidence="1 2">
    <name type="scientific">Neurospora tetrasperma (strain FGSC 2508 / ATCC MYA-4615 / P0657)</name>
    <dbReference type="NCBI Taxonomy" id="510951"/>
    <lineage>
        <taxon>Eukaryota</taxon>
        <taxon>Fungi</taxon>
        <taxon>Dikarya</taxon>
        <taxon>Ascomycota</taxon>
        <taxon>Pezizomycotina</taxon>
        <taxon>Sordariomycetes</taxon>
        <taxon>Sordariomycetidae</taxon>
        <taxon>Sordariales</taxon>
        <taxon>Sordariaceae</taxon>
        <taxon>Neurospora</taxon>
    </lineage>
</organism>
<dbReference type="RefSeq" id="XP_009847432.1">
    <property type="nucleotide sequence ID" value="XM_009849130.1"/>
</dbReference>
<reference evidence="2" key="1">
    <citation type="journal article" date="2011" name="Genetics">
        <title>Massive changes in genome architecture accompany the transition to self-fertility in the filamentous fungus Neurospora tetrasperma.</title>
        <authorList>
            <person name="Ellison C.E."/>
            <person name="Stajich J.E."/>
            <person name="Jacobson D.J."/>
            <person name="Natvig D.O."/>
            <person name="Lapidus A."/>
            <person name="Foster B."/>
            <person name="Aerts A."/>
            <person name="Riley R."/>
            <person name="Lindquist E.A."/>
            <person name="Grigoriev I.V."/>
            <person name="Taylor J.W."/>
        </authorList>
    </citation>
    <scope>NUCLEOTIDE SEQUENCE [LARGE SCALE GENOMIC DNA]</scope>
    <source>
        <strain evidence="2">FGSC 2508 / P0657</strain>
    </source>
</reference>
<name>F8MF08_NEUT8</name>
<dbReference type="Proteomes" id="UP000008065">
    <property type="component" value="Unassembled WGS sequence"/>
</dbReference>
<gene>
    <name evidence="1" type="ORF">NEUTE1DRAFT_115603</name>
</gene>
<keyword evidence="2" id="KW-1185">Reference proteome</keyword>
<dbReference type="GeneID" id="20822803"/>
<dbReference type="HOGENOM" id="CLU_187845_0_0_1"/>
<evidence type="ECO:0000313" key="2">
    <source>
        <dbReference type="Proteomes" id="UP000008065"/>
    </source>
</evidence>
<dbReference type="KEGG" id="nte:NEUTE1DRAFT115603"/>
<proteinExistence type="predicted"/>
<dbReference type="EMBL" id="GL891302">
    <property type="protein sequence ID" value="EGO60060.1"/>
    <property type="molecule type" value="Genomic_DNA"/>
</dbReference>